<gene>
    <name evidence="1" type="ORF">BN874_130035</name>
</gene>
<name>A0A7U7G8V1_9GAMM</name>
<evidence type="ECO:0000313" key="1">
    <source>
        <dbReference type="EMBL" id="CDH43710.1"/>
    </source>
</evidence>
<accession>A0A7U7G8V1</accession>
<dbReference type="EMBL" id="CBTK010000035">
    <property type="protein sequence ID" value="CDH43710.1"/>
    <property type="molecule type" value="Genomic_DNA"/>
</dbReference>
<dbReference type="AlphaFoldDB" id="A0A7U7G8V1"/>
<reference evidence="1 2" key="1">
    <citation type="journal article" date="2014" name="ISME J.">
        <title>Candidatus Competibacter-lineage genomes retrieved from metagenomes reveal functional metabolic diversity.</title>
        <authorList>
            <person name="McIlroy S.J."/>
            <person name="Albertsen M."/>
            <person name="Andresen E.K."/>
            <person name="Saunders A.M."/>
            <person name="Kristiansen R."/>
            <person name="Stokholm-Bjerregaard M."/>
            <person name="Nielsen K.L."/>
            <person name="Nielsen P.H."/>
        </authorList>
    </citation>
    <scope>NUCLEOTIDE SEQUENCE [LARGE SCALE GENOMIC DNA]</scope>
    <source>
        <strain evidence="1 2">Run_B_J11</strain>
    </source>
</reference>
<protein>
    <submittedName>
        <fullName evidence="1">Uncharacterized protein</fullName>
    </submittedName>
</protein>
<proteinExistence type="predicted"/>
<dbReference type="Proteomes" id="UP000019184">
    <property type="component" value="Unassembled WGS sequence"/>
</dbReference>
<keyword evidence="2" id="KW-1185">Reference proteome</keyword>
<evidence type="ECO:0000313" key="2">
    <source>
        <dbReference type="Proteomes" id="UP000019184"/>
    </source>
</evidence>
<dbReference type="RefSeq" id="WP_034430779.1">
    <property type="nucleotide sequence ID" value="NZ_CBTK010000035.1"/>
</dbReference>
<sequence length="76" mass="8303">MSRALLGRNSPSFQGGIKSLLVAELPQLLSQRWADEMLHRRQKHALANRLSQVAGTSGVQTAMLDTPAYAITEAEL</sequence>
<comment type="caution">
    <text evidence="1">The sequence shown here is derived from an EMBL/GenBank/DDBJ whole genome shotgun (WGS) entry which is preliminary data.</text>
</comment>
<organism evidence="1 2">
    <name type="scientific">Candidatus Contendobacter odensis Run_B_J11</name>
    <dbReference type="NCBI Taxonomy" id="1400861"/>
    <lineage>
        <taxon>Bacteria</taxon>
        <taxon>Pseudomonadati</taxon>
        <taxon>Pseudomonadota</taxon>
        <taxon>Gammaproteobacteria</taxon>
        <taxon>Candidatus Competibacteraceae</taxon>
        <taxon>Candidatus Contendibacter</taxon>
    </lineage>
</organism>